<dbReference type="Pfam" id="PF00320">
    <property type="entry name" value="GATA"/>
    <property type="match status" value="1"/>
</dbReference>
<dbReference type="PIRSF" id="PIRSF016992">
    <property type="entry name" value="TF_GATA_plant"/>
    <property type="match status" value="1"/>
</dbReference>
<dbReference type="InterPro" id="IPR016679">
    <property type="entry name" value="TF_GATA_pln"/>
</dbReference>
<comment type="function">
    <text evidence="11">Transcriptional activator that specifically binds 5'-GATA-3' or 5'-GAT-3' motifs within gene promoters.</text>
</comment>
<sequence length="335" mass="36785">MEGCTEATARAFKSSLRRELATQQVFFDDVLLCATGISGVPGEEYFSVDDLLDFSNGDFEEQQQQEEDGSVEEEEEEDEKDSLSGSSSQDRTIDIDDNNSNSSSLCASQSFLTHELVEPVDAFAELEWVSQFVDDSSPSELSLLYPSYGGNRSEPELNKPVTMIKTPCCVPASVPSKARTKRTRPSGRVWSLGLPVLADSPVSSSSSYVWSPSPSPSPTHEWLSGGGGFDEPAVKKLKRKPAVQAGGGLFQRRCSHCQIQKTPQWRTGPLGPKTLCNACGVRFKSGRLFPEYRPACSPTFSRDVHSNSHRKVLEMRKKKELAGPEVGLTQMVQSF</sequence>
<dbReference type="GO" id="GO:0008270">
    <property type="term" value="F:zinc ion binding"/>
    <property type="evidence" value="ECO:0007669"/>
    <property type="project" value="UniProtKB-KW"/>
</dbReference>
<organism evidence="15 16">
    <name type="scientific">Dipteronia sinensis</name>
    <dbReference type="NCBI Taxonomy" id="43782"/>
    <lineage>
        <taxon>Eukaryota</taxon>
        <taxon>Viridiplantae</taxon>
        <taxon>Streptophyta</taxon>
        <taxon>Embryophyta</taxon>
        <taxon>Tracheophyta</taxon>
        <taxon>Spermatophyta</taxon>
        <taxon>Magnoliopsida</taxon>
        <taxon>eudicotyledons</taxon>
        <taxon>Gunneridae</taxon>
        <taxon>Pentapetalae</taxon>
        <taxon>rosids</taxon>
        <taxon>malvids</taxon>
        <taxon>Sapindales</taxon>
        <taxon>Sapindaceae</taxon>
        <taxon>Hippocastanoideae</taxon>
        <taxon>Acereae</taxon>
        <taxon>Dipteronia</taxon>
    </lineage>
</organism>
<gene>
    <name evidence="15" type="ORF">Dsin_026690</name>
</gene>
<evidence type="ECO:0000256" key="3">
    <source>
        <dbReference type="ARBA" id="ARBA00022723"/>
    </source>
</evidence>
<accession>A0AAD9ZY57</accession>
<dbReference type="GO" id="GO:0043565">
    <property type="term" value="F:sequence-specific DNA binding"/>
    <property type="evidence" value="ECO:0007669"/>
    <property type="project" value="InterPro"/>
</dbReference>
<dbReference type="PROSITE" id="PS00344">
    <property type="entry name" value="GATA_ZN_FINGER_1"/>
    <property type="match status" value="1"/>
</dbReference>
<dbReference type="GO" id="GO:0030154">
    <property type="term" value="P:cell differentiation"/>
    <property type="evidence" value="ECO:0007669"/>
    <property type="project" value="TreeGrafter"/>
</dbReference>
<evidence type="ECO:0000256" key="1">
    <source>
        <dbReference type="ARBA" id="ARBA00004123"/>
    </source>
</evidence>
<dbReference type="InterPro" id="IPR051140">
    <property type="entry name" value="GATA_TF"/>
</dbReference>
<dbReference type="PROSITE" id="PS50114">
    <property type="entry name" value="GATA_ZN_FINGER_2"/>
    <property type="match status" value="1"/>
</dbReference>
<dbReference type="Gene3D" id="3.30.50.10">
    <property type="entry name" value="Erythroid Transcription Factor GATA-1, subunit A"/>
    <property type="match status" value="1"/>
</dbReference>
<proteinExistence type="inferred from homology"/>
<feature type="domain" description="GATA-type" evidence="14">
    <location>
        <begin position="252"/>
        <end position="284"/>
    </location>
</feature>
<dbReference type="InterPro" id="IPR000679">
    <property type="entry name" value="Znf_GATA"/>
</dbReference>
<keyword evidence="7 11" id="KW-0238">DNA-binding</keyword>
<dbReference type="SMART" id="SM00401">
    <property type="entry name" value="ZnF_GATA"/>
    <property type="match status" value="1"/>
</dbReference>
<keyword evidence="3" id="KW-0479">Metal-binding</keyword>
<evidence type="ECO:0000256" key="13">
    <source>
        <dbReference type="SAM" id="MobiDB-lite"/>
    </source>
</evidence>
<evidence type="ECO:0000256" key="12">
    <source>
        <dbReference type="PROSITE-ProRule" id="PRU00094"/>
    </source>
</evidence>
<feature type="region of interest" description="Disordered" evidence="13">
    <location>
        <begin position="56"/>
        <end position="100"/>
    </location>
</feature>
<evidence type="ECO:0000256" key="6">
    <source>
        <dbReference type="ARBA" id="ARBA00023015"/>
    </source>
</evidence>
<evidence type="ECO:0000256" key="9">
    <source>
        <dbReference type="ARBA" id="ARBA00023163"/>
    </source>
</evidence>
<evidence type="ECO:0000256" key="7">
    <source>
        <dbReference type="ARBA" id="ARBA00023125"/>
    </source>
</evidence>
<evidence type="ECO:0000313" key="16">
    <source>
        <dbReference type="Proteomes" id="UP001281410"/>
    </source>
</evidence>
<evidence type="ECO:0000256" key="8">
    <source>
        <dbReference type="ARBA" id="ARBA00023159"/>
    </source>
</evidence>
<comment type="subcellular location">
    <subcellularLocation>
        <location evidence="1 11">Nucleus</location>
    </subcellularLocation>
</comment>
<keyword evidence="16" id="KW-1185">Reference proteome</keyword>
<evidence type="ECO:0000256" key="4">
    <source>
        <dbReference type="ARBA" id="ARBA00022771"/>
    </source>
</evidence>
<evidence type="ECO:0000256" key="10">
    <source>
        <dbReference type="ARBA" id="ARBA00023242"/>
    </source>
</evidence>
<dbReference type="CDD" id="cd00202">
    <property type="entry name" value="ZnF_GATA"/>
    <property type="match status" value="1"/>
</dbReference>
<evidence type="ECO:0000259" key="14">
    <source>
        <dbReference type="PROSITE" id="PS50114"/>
    </source>
</evidence>
<keyword evidence="8 11" id="KW-0010">Activator</keyword>
<dbReference type="PANTHER" id="PTHR45658:SF41">
    <property type="entry name" value="GATA TRANSCRIPTION FACTOR 3"/>
    <property type="match status" value="1"/>
</dbReference>
<keyword evidence="10 11" id="KW-0539">Nucleus</keyword>
<keyword evidence="5" id="KW-0862">Zinc</keyword>
<dbReference type="EMBL" id="JANJYJ010000008">
    <property type="protein sequence ID" value="KAK3195380.1"/>
    <property type="molecule type" value="Genomic_DNA"/>
</dbReference>
<dbReference type="Proteomes" id="UP001281410">
    <property type="component" value="Unassembled WGS sequence"/>
</dbReference>
<dbReference type="PANTHER" id="PTHR45658">
    <property type="entry name" value="GATA TRANSCRIPTION FACTOR"/>
    <property type="match status" value="1"/>
</dbReference>
<evidence type="ECO:0000256" key="11">
    <source>
        <dbReference type="PIRNR" id="PIRNR016992"/>
    </source>
</evidence>
<evidence type="ECO:0000256" key="2">
    <source>
        <dbReference type="ARBA" id="ARBA00005694"/>
    </source>
</evidence>
<dbReference type="FunFam" id="3.30.50.10:FF:000018">
    <property type="entry name" value="GATA transcription factor"/>
    <property type="match status" value="1"/>
</dbReference>
<keyword evidence="4 12" id="KW-0863">Zinc-finger</keyword>
<feature type="compositionally biased region" description="Acidic residues" evidence="13">
    <location>
        <begin position="56"/>
        <end position="80"/>
    </location>
</feature>
<comment type="similarity">
    <text evidence="2 11">Belongs to the type IV zinc-finger family. Class A subfamily.</text>
</comment>
<name>A0AAD9ZY57_9ROSI</name>
<dbReference type="GO" id="GO:0005634">
    <property type="term" value="C:nucleus"/>
    <property type="evidence" value="ECO:0007669"/>
    <property type="project" value="UniProtKB-SubCell"/>
</dbReference>
<keyword evidence="6 11" id="KW-0805">Transcription regulation</keyword>
<reference evidence="15" key="1">
    <citation type="journal article" date="2023" name="Plant J.">
        <title>Genome sequences and population genomics provide insights into the demographic history, inbreeding, and mutation load of two 'living fossil' tree species of Dipteronia.</title>
        <authorList>
            <person name="Feng Y."/>
            <person name="Comes H.P."/>
            <person name="Chen J."/>
            <person name="Zhu S."/>
            <person name="Lu R."/>
            <person name="Zhang X."/>
            <person name="Li P."/>
            <person name="Qiu J."/>
            <person name="Olsen K.M."/>
            <person name="Qiu Y."/>
        </authorList>
    </citation>
    <scope>NUCLEOTIDE SEQUENCE</scope>
    <source>
        <strain evidence="15">NBL</strain>
    </source>
</reference>
<dbReference type="SUPFAM" id="SSF57716">
    <property type="entry name" value="Glucocorticoid receptor-like (DNA-binding domain)"/>
    <property type="match status" value="1"/>
</dbReference>
<protein>
    <recommendedName>
        <fullName evidence="11">GATA transcription factor</fullName>
    </recommendedName>
</protein>
<keyword evidence="9 11" id="KW-0804">Transcription</keyword>
<dbReference type="GO" id="GO:0045893">
    <property type="term" value="P:positive regulation of DNA-templated transcription"/>
    <property type="evidence" value="ECO:0007669"/>
    <property type="project" value="InterPro"/>
</dbReference>
<dbReference type="AlphaFoldDB" id="A0AAD9ZY57"/>
<evidence type="ECO:0000313" key="15">
    <source>
        <dbReference type="EMBL" id="KAK3195380.1"/>
    </source>
</evidence>
<comment type="caution">
    <text evidence="15">The sequence shown here is derived from an EMBL/GenBank/DDBJ whole genome shotgun (WGS) entry which is preliminary data.</text>
</comment>
<dbReference type="InterPro" id="IPR013088">
    <property type="entry name" value="Znf_NHR/GATA"/>
</dbReference>
<evidence type="ECO:0000256" key="5">
    <source>
        <dbReference type="ARBA" id="ARBA00022833"/>
    </source>
</evidence>